<dbReference type="AlphaFoldDB" id="A0A2U9PUA1"/>
<dbReference type="EMBL" id="CP027541">
    <property type="protein sequence ID" value="AWT55318.1"/>
    <property type="molecule type" value="Genomic_DNA"/>
</dbReference>
<protein>
    <submittedName>
        <fullName evidence="1">Uncharacterized protein</fullName>
    </submittedName>
</protein>
<dbReference type="RefSeq" id="WP_003895843.1">
    <property type="nucleotide sequence ID" value="NZ_CP027541.1"/>
</dbReference>
<proteinExistence type="predicted"/>
<name>A0A2U9PUA1_MYCSE</name>
<accession>A0A2U9PUA1</accession>
<sequence length="239" mass="27157">MTELLTKTVQAYGGLDRWRQLTSVTAHKRFGGAIWDIKQVSGIVDDGDITVWIKDQRTSLSPFTAPGLRTAYTPTRVGIETTDGDVVEVLDDPRASFAGHTLETPWTTLQLAYFTGYAMWTYTAEPFNLTCPGVITEEGETWVEEGHRWRRLHVRYPDTIATHSREQILYIDDDGLIRRRDYQVDIAGGSPAAHYISDFDQIDDLIIPRTRMIYVRDTDNHPVPEQLVVSIELTDITID</sequence>
<evidence type="ECO:0000313" key="2">
    <source>
        <dbReference type="Proteomes" id="UP000011200"/>
    </source>
</evidence>
<gene>
    <name evidence="1" type="ORF">D806_043560</name>
</gene>
<evidence type="ECO:0000313" key="1">
    <source>
        <dbReference type="EMBL" id="AWT55318.1"/>
    </source>
</evidence>
<reference evidence="2" key="2">
    <citation type="submission" date="2018-03" db="EMBL/GenBank/DDBJ databases">
        <authorList>
            <person name="Derbyshire K."/>
            <person name="Gray T.A."/>
            <person name="Champion M."/>
        </authorList>
    </citation>
    <scope>NUCLEOTIDE SEQUENCE [LARGE SCALE GENOMIC DNA]</scope>
    <source>
        <strain evidence="2">MKD8</strain>
    </source>
</reference>
<dbReference type="Proteomes" id="UP000011200">
    <property type="component" value="Chromosome"/>
</dbReference>
<organism evidence="1 2">
    <name type="scientific">Mycolicibacterium smegmatis (strain MKD8)</name>
    <name type="common">Mycobacterium smegmatis</name>
    <dbReference type="NCBI Taxonomy" id="1214915"/>
    <lineage>
        <taxon>Bacteria</taxon>
        <taxon>Bacillati</taxon>
        <taxon>Actinomycetota</taxon>
        <taxon>Actinomycetes</taxon>
        <taxon>Mycobacteriales</taxon>
        <taxon>Mycobacteriaceae</taxon>
        <taxon>Mycolicibacterium</taxon>
    </lineage>
</organism>
<reference evidence="1 2" key="1">
    <citation type="journal article" date="2013" name="Genome Announc.">
        <title>Draft genome sequence of MKD8, a conjugal recipient Mycobacterium smegmatis strain.</title>
        <authorList>
            <person name="Gray T.A."/>
            <person name="Palumbo M.J."/>
            <person name="Derbyshire K.M."/>
        </authorList>
    </citation>
    <scope>NUCLEOTIDE SEQUENCE [LARGE SCALE GENOMIC DNA]</scope>
    <source>
        <strain evidence="1 2">MKD8</strain>
    </source>
</reference>